<evidence type="ECO:0000313" key="2">
    <source>
        <dbReference type="EMBL" id="MDI2090613.1"/>
    </source>
</evidence>
<sequence length="177" mass="19553">MWLSLFMSILLLATIGGVSHPSVQVIFHAFLTVFCLWAGYATALDPVITLWCMGLSCVSGISLTIILRWQSFYRSFVELFLALVFIILAVSLIVYILPPSLPRLEYGIVFSIILVGMVYSILSKTIGGQIVGIACALNALSLVVGLNGQFFAFITLMVFYGVFLLMSFIIVHRIGRF</sequence>
<keyword evidence="1" id="KW-0812">Transmembrane</keyword>
<feature type="transmembrane region" description="Helical" evidence="1">
    <location>
        <begin position="104"/>
        <end position="122"/>
    </location>
</feature>
<organism evidence="2 3">
    <name type="scientific">Commensalibacter oyaizuii</name>
    <dbReference type="NCBI Taxonomy" id="3043873"/>
    <lineage>
        <taxon>Bacteria</taxon>
        <taxon>Pseudomonadati</taxon>
        <taxon>Pseudomonadota</taxon>
        <taxon>Alphaproteobacteria</taxon>
        <taxon>Acetobacterales</taxon>
        <taxon>Acetobacteraceae</taxon>
    </lineage>
</organism>
<dbReference type="RefSeq" id="WP_281447745.1">
    <property type="nucleotide sequence ID" value="NZ_JASBAO010000001.1"/>
</dbReference>
<feature type="transmembrane region" description="Helical" evidence="1">
    <location>
        <begin position="152"/>
        <end position="171"/>
    </location>
</feature>
<feature type="transmembrane region" description="Helical" evidence="1">
    <location>
        <begin position="79"/>
        <end position="98"/>
    </location>
</feature>
<name>A0ABT6Q0I0_9PROT</name>
<keyword evidence="1" id="KW-1133">Transmembrane helix</keyword>
<proteinExistence type="predicted"/>
<evidence type="ECO:0000256" key="1">
    <source>
        <dbReference type="SAM" id="Phobius"/>
    </source>
</evidence>
<evidence type="ECO:0000313" key="3">
    <source>
        <dbReference type="Proteomes" id="UP001431634"/>
    </source>
</evidence>
<accession>A0ABT6Q0I0</accession>
<comment type="caution">
    <text evidence="2">The sequence shown here is derived from an EMBL/GenBank/DDBJ whole genome shotgun (WGS) entry which is preliminary data.</text>
</comment>
<feature type="transmembrane region" description="Helical" evidence="1">
    <location>
        <begin position="48"/>
        <end position="67"/>
    </location>
</feature>
<feature type="transmembrane region" description="Helical" evidence="1">
    <location>
        <begin position="129"/>
        <end position="146"/>
    </location>
</feature>
<dbReference type="Proteomes" id="UP001431634">
    <property type="component" value="Unassembled WGS sequence"/>
</dbReference>
<keyword evidence="3" id="KW-1185">Reference proteome</keyword>
<protein>
    <submittedName>
        <fullName evidence="2">Uncharacterized protein</fullName>
    </submittedName>
</protein>
<reference evidence="2" key="1">
    <citation type="submission" date="2023-05" db="EMBL/GenBank/DDBJ databases">
        <title>Whole genome sequence of Commensalibacter sp.</title>
        <authorList>
            <person name="Charoenyingcharoen P."/>
            <person name="Yukphan P."/>
        </authorList>
    </citation>
    <scope>NUCLEOTIDE SEQUENCE</scope>
    <source>
        <strain evidence="2">TBRC 16381</strain>
    </source>
</reference>
<gene>
    <name evidence="2" type="ORF">QJV27_04320</name>
</gene>
<dbReference type="EMBL" id="JASBAO010000001">
    <property type="protein sequence ID" value="MDI2090613.1"/>
    <property type="molecule type" value="Genomic_DNA"/>
</dbReference>
<keyword evidence="1" id="KW-0472">Membrane</keyword>